<name>A0A0R1SE23_9LACO</name>
<keyword evidence="4" id="KW-0456">Lyase</keyword>
<keyword evidence="3" id="KW-0663">Pyridoxal phosphate</keyword>
<dbReference type="InterPro" id="IPR015421">
    <property type="entry name" value="PyrdxlP-dep_Trfase_major"/>
</dbReference>
<dbReference type="InterPro" id="IPR004839">
    <property type="entry name" value="Aminotransferase_I/II_large"/>
</dbReference>
<evidence type="ECO:0000256" key="5">
    <source>
        <dbReference type="ARBA" id="ARBA00037974"/>
    </source>
</evidence>
<dbReference type="PANTHER" id="PTHR43525:SF1">
    <property type="entry name" value="PROTEIN MALY"/>
    <property type="match status" value="1"/>
</dbReference>
<evidence type="ECO:0000259" key="6">
    <source>
        <dbReference type="Pfam" id="PF00155"/>
    </source>
</evidence>
<keyword evidence="7" id="KW-0032">Aminotransferase</keyword>
<comment type="similarity">
    <text evidence="5">Belongs to the class-II pyridoxal-phosphate-dependent aminotransferase family. MalY/PatB cystathionine beta-lyase subfamily.</text>
</comment>
<dbReference type="Proteomes" id="UP000051647">
    <property type="component" value="Unassembled WGS sequence"/>
</dbReference>
<dbReference type="EC" id="4.4.1.13" evidence="2"/>
<comment type="cofactor">
    <cofactor evidence="1">
        <name>pyridoxal 5'-phosphate</name>
        <dbReference type="ChEBI" id="CHEBI:597326"/>
    </cofactor>
</comment>
<dbReference type="InterPro" id="IPR015424">
    <property type="entry name" value="PyrdxlP-dep_Trfase"/>
</dbReference>
<evidence type="ECO:0000256" key="3">
    <source>
        <dbReference type="ARBA" id="ARBA00022898"/>
    </source>
</evidence>
<dbReference type="PANTHER" id="PTHR43525">
    <property type="entry name" value="PROTEIN MALY"/>
    <property type="match status" value="1"/>
</dbReference>
<keyword evidence="8" id="KW-1185">Reference proteome</keyword>
<dbReference type="GO" id="GO:0008483">
    <property type="term" value="F:transaminase activity"/>
    <property type="evidence" value="ECO:0007669"/>
    <property type="project" value="UniProtKB-KW"/>
</dbReference>
<dbReference type="EMBL" id="AZFA01000005">
    <property type="protein sequence ID" value="KRL67463.1"/>
    <property type="molecule type" value="Genomic_DNA"/>
</dbReference>
<dbReference type="InterPro" id="IPR015422">
    <property type="entry name" value="PyrdxlP-dep_Trfase_small"/>
</dbReference>
<dbReference type="GO" id="GO:0030170">
    <property type="term" value="F:pyridoxal phosphate binding"/>
    <property type="evidence" value="ECO:0007669"/>
    <property type="project" value="InterPro"/>
</dbReference>
<reference evidence="7 8" key="1">
    <citation type="journal article" date="2015" name="Genome Announc.">
        <title>Expanding the biotechnology potential of lactobacilli through comparative genomics of 213 strains and associated genera.</title>
        <authorList>
            <person name="Sun Z."/>
            <person name="Harris H.M."/>
            <person name="McCann A."/>
            <person name="Guo C."/>
            <person name="Argimon S."/>
            <person name="Zhang W."/>
            <person name="Yang X."/>
            <person name="Jeffery I.B."/>
            <person name="Cooney J.C."/>
            <person name="Kagawa T.F."/>
            <person name="Liu W."/>
            <person name="Song Y."/>
            <person name="Salvetti E."/>
            <person name="Wrobel A."/>
            <person name="Rasinkangas P."/>
            <person name="Parkhill J."/>
            <person name="Rea M.C."/>
            <person name="O'Sullivan O."/>
            <person name="Ritari J."/>
            <person name="Douillard F.P."/>
            <person name="Paul Ross R."/>
            <person name="Yang R."/>
            <person name="Briner A.E."/>
            <person name="Felis G.E."/>
            <person name="de Vos W.M."/>
            <person name="Barrangou R."/>
            <person name="Klaenhammer T.R."/>
            <person name="Caufield P.W."/>
            <person name="Cui Y."/>
            <person name="Zhang H."/>
            <person name="O'Toole P.W."/>
        </authorList>
    </citation>
    <scope>NUCLEOTIDE SEQUENCE [LARGE SCALE GENOMIC DNA]</scope>
    <source>
        <strain evidence="7 8">DSM 14857</strain>
    </source>
</reference>
<dbReference type="STRING" id="1423815.FC27_GL001779"/>
<organism evidence="7 8">
    <name type="scientific">Companilactobacillus versmoldensis DSM 14857 = KCTC 3814</name>
    <dbReference type="NCBI Taxonomy" id="1423815"/>
    <lineage>
        <taxon>Bacteria</taxon>
        <taxon>Bacillati</taxon>
        <taxon>Bacillota</taxon>
        <taxon>Bacilli</taxon>
        <taxon>Lactobacillales</taxon>
        <taxon>Lactobacillaceae</taxon>
        <taxon>Companilactobacillus</taxon>
    </lineage>
</organism>
<dbReference type="CDD" id="cd00609">
    <property type="entry name" value="AAT_like"/>
    <property type="match status" value="1"/>
</dbReference>
<accession>A0A0R1SE23</accession>
<dbReference type="Gene3D" id="3.40.640.10">
    <property type="entry name" value="Type I PLP-dependent aspartate aminotransferase-like (Major domain)"/>
    <property type="match status" value="1"/>
</dbReference>
<protein>
    <recommendedName>
        <fullName evidence="2">cysteine-S-conjugate beta-lyase</fullName>
        <ecNumber evidence="2">4.4.1.13</ecNumber>
    </recommendedName>
</protein>
<dbReference type="AlphaFoldDB" id="A0A0R1SE23"/>
<comment type="caution">
    <text evidence="7">The sequence shown here is derived from an EMBL/GenBank/DDBJ whole genome shotgun (WGS) entry which is preliminary data.</text>
</comment>
<dbReference type="PATRIC" id="fig|1423815.3.peg.1822"/>
<evidence type="ECO:0000313" key="8">
    <source>
        <dbReference type="Proteomes" id="UP000051647"/>
    </source>
</evidence>
<dbReference type="GO" id="GO:0047804">
    <property type="term" value="F:cysteine-S-conjugate beta-lyase activity"/>
    <property type="evidence" value="ECO:0007669"/>
    <property type="project" value="UniProtKB-EC"/>
</dbReference>
<gene>
    <name evidence="7" type="ORF">FC27_GL001779</name>
</gene>
<dbReference type="NCBIfam" id="TIGR04350">
    <property type="entry name" value="C_S_lyase_PatB"/>
    <property type="match status" value="1"/>
</dbReference>
<feature type="domain" description="Aminotransferase class I/classII large" evidence="6">
    <location>
        <begin position="5"/>
        <end position="351"/>
    </location>
</feature>
<proteinExistence type="inferred from homology"/>
<dbReference type="Pfam" id="PF00155">
    <property type="entry name" value="Aminotran_1_2"/>
    <property type="match status" value="1"/>
</dbReference>
<dbReference type="Gene3D" id="3.90.1150.10">
    <property type="entry name" value="Aspartate Aminotransferase, domain 1"/>
    <property type="match status" value="1"/>
</dbReference>
<evidence type="ECO:0000256" key="2">
    <source>
        <dbReference type="ARBA" id="ARBA00012224"/>
    </source>
</evidence>
<evidence type="ECO:0000313" key="7">
    <source>
        <dbReference type="EMBL" id="KRL67463.1"/>
    </source>
</evidence>
<evidence type="ECO:0000256" key="1">
    <source>
        <dbReference type="ARBA" id="ARBA00001933"/>
    </source>
</evidence>
<dbReference type="eggNOG" id="COG1168">
    <property type="taxonomic scope" value="Bacteria"/>
</dbReference>
<dbReference type="InterPro" id="IPR027619">
    <property type="entry name" value="C-S_lyase_PatB-like"/>
</dbReference>
<evidence type="ECO:0000256" key="4">
    <source>
        <dbReference type="ARBA" id="ARBA00023239"/>
    </source>
</evidence>
<dbReference type="SUPFAM" id="SSF53383">
    <property type="entry name" value="PLP-dependent transferases"/>
    <property type="match status" value="1"/>
</dbReference>
<dbReference type="InterPro" id="IPR051798">
    <property type="entry name" value="Class-II_PLP-Dep_Aminotrans"/>
</dbReference>
<keyword evidence="7" id="KW-0808">Transferase</keyword>
<sequence>MWVADMDFQTVPEVIEAMKKDVERGIFGYQYVPDEYYQAVADWEASEHDFKVKTDWLTFTTGVIPTIGDILRNLTAAGDKVLIQEPNYNSFYQVITNNGRQILNNELDYQDGQYSINWQDFEEKLSDPQTTAMFLCNPHNPSGHIWSKDDLEKIAKLTLKYGVLVISDEIHGDILMPGKQFTPFASLDEKLTGHSISLISPSKTFNLAVLHAATAITPNKNLRDRLETAVATNGHSGPGVLAINGSIAAYTKGHEWLKQLREYVGKNRELLTDFIDKELPNVSLVHGDATYLAWIDVHQVTDDSAKLNEFIREETGLYLAEGTKYKGNGNDFLRINLATNRSRVEDGLNRLKEGIEKFSAEK</sequence>